<dbReference type="NCBIfam" id="NF035938">
    <property type="entry name" value="EboA_domain"/>
    <property type="match status" value="1"/>
</dbReference>
<gene>
    <name evidence="1" type="ORF">LPTSP2_10220</name>
</gene>
<protein>
    <recommendedName>
        <fullName evidence="3">Molybdate metabolism regulator</fullName>
    </recommendedName>
</protein>
<dbReference type="Proteomes" id="UP000245206">
    <property type="component" value="Unassembled WGS sequence"/>
</dbReference>
<comment type="caution">
    <text evidence="1">The sequence shown here is derived from an EMBL/GenBank/DDBJ whole genome shotgun (WGS) entry which is preliminary data.</text>
</comment>
<organism evidence="1 2">
    <name type="scientific">Leptospira ellinghausenii</name>
    <dbReference type="NCBI Taxonomy" id="1917822"/>
    <lineage>
        <taxon>Bacteria</taxon>
        <taxon>Pseudomonadati</taxon>
        <taxon>Spirochaetota</taxon>
        <taxon>Spirochaetia</taxon>
        <taxon>Leptospirales</taxon>
        <taxon>Leptospiraceae</taxon>
        <taxon>Leptospira</taxon>
    </lineage>
</organism>
<accession>A0A2P2DAT2</accession>
<dbReference type="AlphaFoldDB" id="A0A2P2DAT2"/>
<evidence type="ECO:0008006" key="3">
    <source>
        <dbReference type="Google" id="ProtNLM"/>
    </source>
</evidence>
<reference evidence="2" key="1">
    <citation type="journal article" date="2019" name="Microbiol. Immunol.">
        <title>Molecular and phenotypic characterization of Leptospira johnsonii sp. nov., Leptospira ellinghausenii sp. nov. and Leptospira ryugenii sp. nov. isolated from soil and water in Japan.</title>
        <authorList>
            <person name="Masuzawa T."/>
            <person name="Saito M."/>
            <person name="Nakao R."/>
            <person name="Nikaido Y."/>
            <person name="Matsumoto M."/>
            <person name="Ogawa M."/>
            <person name="Yokoyama M."/>
            <person name="Hidaka Y."/>
            <person name="Tomita J."/>
            <person name="Sakakibara K."/>
            <person name="Suzuki K."/>
            <person name="Yasuda S."/>
            <person name="Sato H."/>
            <person name="Yamaguchi M."/>
            <person name="Yoshida S.I."/>
            <person name="Koizumi N."/>
            <person name="Kawamura Y."/>
        </authorList>
    </citation>
    <scope>NUCLEOTIDE SEQUENCE [LARGE SCALE GENOMIC DNA]</scope>
    <source>
        <strain evidence="2">E18</strain>
    </source>
</reference>
<sequence>MPTSYSSYFYPLLKKHTTESEIKWLDSIPKDNPNALMTAFVKAPRFLSKTIIQEDVEDQNLIPNLPGFQVNHWNLVRLSRVWFLGFLVTLSKDELIEKIETLFDTAELNELVALFSSLPILPYPQVWLPRATDAVRSNMGFVFDAIALHNPFPYQEFPELAWNQLVLKTIFNEKPIQMIYGLSERKNQNLSISLISFVKERWSAGREVPANVWQLLVPYLSEGELYLVETLFKSRREEDVLAASLICSQSELNSYQLLGTKHPKFLEEIKNGKWDWSKLGNNH</sequence>
<name>A0A2P2DAT2_9LEPT</name>
<dbReference type="InterPro" id="IPR047715">
    <property type="entry name" value="EboA_dom"/>
</dbReference>
<dbReference type="EMBL" id="BFAZ01000005">
    <property type="protein sequence ID" value="GBF41741.1"/>
    <property type="molecule type" value="Genomic_DNA"/>
</dbReference>
<evidence type="ECO:0000313" key="2">
    <source>
        <dbReference type="Proteomes" id="UP000245206"/>
    </source>
</evidence>
<keyword evidence="2" id="KW-1185">Reference proteome</keyword>
<dbReference type="OrthoDB" id="325673at2"/>
<dbReference type="RefSeq" id="WP_108958896.1">
    <property type="nucleotide sequence ID" value="NZ_BFAZ01000005.1"/>
</dbReference>
<evidence type="ECO:0000313" key="1">
    <source>
        <dbReference type="EMBL" id="GBF41741.1"/>
    </source>
</evidence>
<proteinExistence type="predicted"/>